<evidence type="ECO:0000313" key="2">
    <source>
        <dbReference type="Proteomes" id="UP000766486"/>
    </source>
</evidence>
<dbReference type="Proteomes" id="UP000766486">
    <property type="component" value="Unassembled WGS sequence"/>
</dbReference>
<evidence type="ECO:0008006" key="3">
    <source>
        <dbReference type="Google" id="ProtNLM"/>
    </source>
</evidence>
<proteinExistence type="predicted"/>
<evidence type="ECO:0000313" key="1">
    <source>
        <dbReference type="EMBL" id="VUC29989.1"/>
    </source>
</evidence>
<accession>A0ABY6UJD4</accession>
<gene>
    <name evidence="1" type="ORF">CLO192961_LOCUS273312</name>
</gene>
<organism evidence="1 2">
    <name type="scientific">Bionectria ochroleuca</name>
    <name type="common">Gliocladium roseum</name>
    <dbReference type="NCBI Taxonomy" id="29856"/>
    <lineage>
        <taxon>Eukaryota</taxon>
        <taxon>Fungi</taxon>
        <taxon>Dikarya</taxon>
        <taxon>Ascomycota</taxon>
        <taxon>Pezizomycotina</taxon>
        <taxon>Sordariomycetes</taxon>
        <taxon>Hypocreomycetidae</taxon>
        <taxon>Hypocreales</taxon>
        <taxon>Bionectriaceae</taxon>
        <taxon>Clonostachys</taxon>
    </lineage>
</organism>
<dbReference type="EMBL" id="CABFNS010000812">
    <property type="protein sequence ID" value="VUC29989.1"/>
    <property type="molecule type" value="Genomic_DNA"/>
</dbReference>
<protein>
    <recommendedName>
        <fullName evidence="3">SnoaL-like domain-containing protein</fullName>
    </recommendedName>
</protein>
<keyword evidence="2" id="KW-1185">Reference proteome</keyword>
<dbReference type="Gene3D" id="3.10.450.50">
    <property type="match status" value="1"/>
</dbReference>
<reference evidence="1 2" key="1">
    <citation type="submission" date="2019-06" db="EMBL/GenBank/DDBJ databases">
        <authorList>
            <person name="Broberg M."/>
        </authorList>
    </citation>
    <scope>NUCLEOTIDE SEQUENCE [LARGE SCALE GENOMIC DNA]</scope>
</reference>
<sequence>MSRTVLKTQTETFFNVLDSLRANSSTEAFESFGKLFDEKCVANPISMREHLDLKHGRQEIVDYYKAGLRETRVTKRQIQSLIVDEDGLVVACEMKNRLLVKDLVLDPFHETAIIRFNGQGSIISLNIYSCRSPVVALLQKSTGKGPYADADHEIKTLKLDVVETTT</sequence>
<comment type="caution">
    <text evidence="1">The sequence shown here is derived from an EMBL/GenBank/DDBJ whole genome shotgun (WGS) entry which is preliminary data.</text>
</comment>
<name>A0ABY6UJD4_BIOOC</name>